<protein>
    <recommendedName>
        <fullName evidence="4">Outer membrane protein beta-barrel domain-containing protein</fullName>
    </recommendedName>
</protein>
<keyword evidence="3" id="KW-1185">Reference proteome</keyword>
<dbReference type="SUPFAM" id="SSF56935">
    <property type="entry name" value="Porins"/>
    <property type="match status" value="1"/>
</dbReference>
<feature type="signal peptide" evidence="1">
    <location>
        <begin position="1"/>
        <end position="18"/>
    </location>
</feature>
<accession>A0AAU9CL41</accession>
<name>A0AAU9CL41_9BACT</name>
<evidence type="ECO:0000313" key="2">
    <source>
        <dbReference type="EMBL" id="BDD10918.1"/>
    </source>
</evidence>
<dbReference type="Proteomes" id="UP001348817">
    <property type="component" value="Chromosome"/>
</dbReference>
<dbReference type="AlphaFoldDB" id="A0AAU9CL41"/>
<gene>
    <name evidence="2" type="ORF">FUAX_33500</name>
</gene>
<evidence type="ECO:0000256" key="1">
    <source>
        <dbReference type="SAM" id="SignalP"/>
    </source>
</evidence>
<reference evidence="2 3" key="1">
    <citation type="submission" date="2021-12" db="EMBL/GenBank/DDBJ databases">
        <title>Genome sequencing of bacteria with rrn-lacking chromosome and rrn-plasmid.</title>
        <authorList>
            <person name="Anda M."/>
            <person name="Iwasaki W."/>
        </authorList>
    </citation>
    <scope>NUCLEOTIDE SEQUENCE [LARGE SCALE GENOMIC DNA]</scope>
    <source>
        <strain evidence="2 3">DSM 100852</strain>
    </source>
</reference>
<dbReference type="Gene3D" id="2.40.160.60">
    <property type="entry name" value="Outer membrane protein transport protein (OMPP1/FadL/TodX)"/>
    <property type="match status" value="1"/>
</dbReference>
<dbReference type="KEGG" id="fax:FUAX_33500"/>
<evidence type="ECO:0000313" key="3">
    <source>
        <dbReference type="Proteomes" id="UP001348817"/>
    </source>
</evidence>
<dbReference type="EMBL" id="AP025314">
    <property type="protein sequence ID" value="BDD10918.1"/>
    <property type="molecule type" value="Genomic_DNA"/>
</dbReference>
<keyword evidence="1" id="KW-0732">Signal</keyword>
<dbReference type="RefSeq" id="WP_338392444.1">
    <property type="nucleotide sequence ID" value="NZ_AP025314.1"/>
</dbReference>
<feature type="chain" id="PRO_5043571934" description="Outer membrane protein beta-barrel domain-containing protein" evidence="1">
    <location>
        <begin position="19"/>
        <end position="182"/>
    </location>
</feature>
<proteinExistence type="predicted"/>
<sequence>MRRLFFLFFFTIFTAVGAFSQGANPFWDRVRYGGNFGLAFGSNSTYIEASPTISYLLTERFSAGVGFTYQYVSREYEFISQQGGVETKTLKASVFGPKIQARYNVTEQFFALAELEQLSNEYYKSFDEKVRVWSTGTFLGGGYSQPLGGRGNVYIAALWNFTFDDKKSPYPEPYVLRVGFNL</sequence>
<organism evidence="2 3">
    <name type="scientific">Fulvitalea axinellae</name>
    <dbReference type="NCBI Taxonomy" id="1182444"/>
    <lineage>
        <taxon>Bacteria</taxon>
        <taxon>Pseudomonadati</taxon>
        <taxon>Bacteroidota</taxon>
        <taxon>Cytophagia</taxon>
        <taxon>Cytophagales</taxon>
        <taxon>Persicobacteraceae</taxon>
        <taxon>Fulvitalea</taxon>
    </lineage>
</organism>
<evidence type="ECO:0008006" key="4">
    <source>
        <dbReference type="Google" id="ProtNLM"/>
    </source>
</evidence>